<evidence type="ECO:0000313" key="6">
    <source>
        <dbReference type="EMBL" id="BAL52756.1"/>
    </source>
</evidence>
<dbReference type="SMART" id="SM00419">
    <property type="entry name" value="HTH_CRP"/>
    <property type="match status" value="1"/>
</dbReference>
<dbReference type="InterPro" id="IPR036388">
    <property type="entry name" value="WH-like_DNA-bd_sf"/>
</dbReference>
<dbReference type="PANTHER" id="PTHR24567:SF28">
    <property type="entry name" value="LISTERIOLYSIN REGULATORY PROTEIN"/>
    <property type="match status" value="1"/>
</dbReference>
<reference evidence="6" key="1">
    <citation type="journal article" date="2005" name="Environ. Microbiol.">
        <title>Genetic and functional properties of uncultivated thermophilic crenarchaeotes from a subsurface gold mine as revealed by analysis of genome fragments.</title>
        <authorList>
            <person name="Nunoura T."/>
            <person name="Hirayama H."/>
            <person name="Takami H."/>
            <person name="Oida H."/>
            <person name="Nishi S."/>
            <person name="Shimamura S."/>
            <person name="Suzuki Y."/>
            <person name="Inagaki F."/>
            <person name="Takai K."/>
            <person name="Nealson K.H."/>
            <person name="Horikoshi K."/>
        </authorList>
    </citation>
    <scope>NUCLEOTIDE SEQUENCE</scope>
</reference>
<dbReference type="SMART" id="SM00100">
    <property type="entry name" value="cNMP"/>
    <property type="match status" value="1"/>
</dbReference>
<proteinExistence type="predicted"/>
<dbReference type="PANTHER" id="PTHR24567">
    <property type="entry name" value="CRP FAMILY TRANSCRIPTIONAL REGULATORY PROTEIN"/>
    <property type="match status" value="1"/>
</dbReference>
<dbReference type="GO" id="GO:0005829">
    <property type="term" value="C:cytosol"/>
    <property type="evidence" value="ECO:0007669"/>
    <property type="project" value="TreeGrafter"/>
</dbReference>
<reference evidence="6" key="2">
    <citation type="journal article" date="2012" name="PLoS ONE">
        <title>A Deeply Branching Thermophilic Bacterium with an Ancient Acetyl-CoA Pathway Dominates a Subsurface Ecosystem.</title>
        <authorList>
            <person name="Takami H."/>
            <person name="Noguchi H."/>
            <person name="Takaki Y."/>
            <person name="Uchiyama I."/>
            <person name="Toyoda A."/>
            <person name="Nishi S."/>
            <person name="Chee G.-J."/>
            <person name="Arai W."/>
            <person name="Nunoura T."/>
            <person name="Itoh T."/>
            <person name="Hattori M."/>
            <person name="Takai K."/>
        </authorList>
    </citation>
    <scope>NUCLEOTIDE SEQUENCE</scope>
</reference>
<dbReference type="Pfam" id="PF13545">
    <property type="entry name" value="HTH_Crp_2"/>
    <property type="match status" value="1"/>
</dbReference>
<dbReference type="CDD" id="cd00092">
    <property type="entry name" value="HTH_CRP"/>
    <property type="match status" value="1"/>
</dbReference>
<evidence type="ECO:0000259" key="4">
    <source>
        <dbReference type="PROSITE" id="PS50042"/>
    </source>
</evidence>
<keyword evidence="3" id="KW-0804">Transcription</keyword>
<dbReference type="PROSITE" id="PS51063">
    <property type="entry name" value="HTH_CRP_2"/>
    <property type="match status" value="1"/>
</dbReference>
<dbReference type="InterPro" id="IPR014710">
    <property type="entry name" value="RmlC-like_jellyroll"/>
</dbReference>
<dbReference type="InterPro" id="IPR012318">
    <property type="entry name" value="HTH_CRP"/>
</dbReference>
<dbReference type="SUPFAM" id="SSF51206">
    <property type="entry name" value="cAMP-binding domain-like"/>
    <property type="match status" value="1"/>
</dbReference>
<protein>
    <submittedName>
        <fullName evidence="6">Nitric oxide responsive transcriptional regulator NnrR</fullName>
    </submittedName>
</protein>
<dbReference type="InterPro" id="IPR018490">
    <property type="entry name" value="cNMP-bd_dom_sf"/>
</dbReference>
<dbReference type="EMBL" id="AP011638">
    <property type="protein sequence ID" value="BAL52756.1"/>
    <property type="molecule type" value="Genomic_DNA"/>
</dbReference>
<dbReference type="Gene3D" id="2.60.120.10">
    <property type="entry name" value="Jelly Rolls"/>
    <property type="match status" value="1"/>
</dbReference>
<dbReference type="InterPro" id="IPR036390">
    <property type="entry name" value="WH_DNA-bd_sf"/>
</dbReference>
<accession>H5S9C0</accession>
<dbReference type="GO" id="GO:0003700">
    <property type="term" value="F:DNA-binding transcription factor activity"/>
    <property type="evidence" value="ECO:0007669"/>
    <property type="project" value="TreeGrafter"/>
</dbReference>
<dbReference type="CDD" id="cd00038">
    <property type="entry name" value="CAP_ED"/>
    <property type="match status" value="1"/>
</dbReference>
<dbReference type="Pfam" id="PF00027">
    <property type="entry name" value="cNMP_binding"/>
    <property type="match status" value="1"/>
</dbReference>
<sequence length="208" mass="23061">MELGVLRSVEEEGFFFMQGDPAHYAYVLLEGRVKMLQYTPNGQQIALRMITPGETYGGIALLNPAAGYPATAQAVEDSLAMAWASEHLRHLAAQEPSISLNTMQLMHNYITELQERQQALVSGRVEQRIARILLKLAAQSGKKTAEGVLIDMPLTRQDIAEMSGTTLFTVSRTLNEWERRGLLKIGRERVVICNPHALVSLADDLIAD</sequence>
<name>H5S9C0_9CHLR</name>
<evidence type="ECO:0000256" key="2">
    <source>
        <dbReference type="ARBA" id="ARBA00023125"/>
    </source>
</evidence>
<dbReference type="InterPro" id="IPR000595">
    <property type="entry name" value="cNMP-bd_dom"/>
</dbReference>
<organism evidence="6">
    <name type="scientific">uncultured Chloroflexota bacterium</name>
    <dbReference type="NCBI Taxonomy" id="166587"/>
    <lineage>
        <taxon>Bacteria</taxon>
        <taxon>Bacillati</taxon>
        <taxon>Chloroflexota</taxon>
        <taxon>environmental samples</taxon>
    </lineage>
</organism>
<dbReference type="AlphaFoldDB" id="H5S9C0"/>
<gene>
    <name evidence="6" type="ORF">HGMM_F03B08C34</name>
</gene>
<evidence type="ECO:0000256" key="1">
    <source>
        <dbReference type="ARBA" id="ARBA00023015"/>
    </source>
</evidence>
<dbReference type="GO" id="GO:0003677">
    <property type="term" value="F:DNA binding"/>
    <property type="evidence" value="ECO:0007669"/>
    <property type="project" value="UniProtKB-KW"/>
</dbReference>
<keyword evidence="2" id="KW-0238">DNA-binding</keyword>
<dbReference type="SUPFAM" id="SSF46785">
    <property type="entry name" value="Winged helix' DNA-binding domain"/>
    <property type="match status" value="1"/>
</dbReference>
<evidence type="ECO:0000256" key="3">
    <source>
        <dbReference type="ARBA" id="ARBA00023163"/>
    </source>
</evidence>
<keyword evidence="1" id="KW-0805">Transcription regulation</keyword>
<evidence type="ECO:0000259" key="5">
    <source>
        <dbReference type="PROSITE" id="PS51063"/>
    </source>
</evidence>
<dbReference type="InterPro" id="IPR050397">
    <property type="entry name" value="Env_Response_Regulators"/>
</dbReference>
<feature type="domain" description="HTH crp-type" evidence="5">
    <location>
        <begin position="123"/>
        <end position="196"/>
    </location>
</feature>
<dbReference type="PRINTS" id="PR00034">
    <property type="entry name" value="HTHCRP"/>
</dbReference>
<feature type="domain" description="Cyclic nucleotide-binding" evidence="4">
    <location>
        <begin position="1"/>
        <end position="72"/>
    </location>
</feature>
<dbReference type="Gene3D" id="1.10.10.10">
    <property type="entry name" value="Winged helix-like DNA-binding domain superfamily/Winged helix DNA-binding domain"/>
    <property type="match status" value="1"/>
</dbReference>
<dbReference type="PROSITE" id="PS50042">
    <property type="entry name" value="CNMP_BINDING_3"/>
    <property type="match status" value="1"/>
</dbReference>